<dbReference type="Gene3D" id="3.30.420.10">
    <property type="entry name" value="Ribonuclease H-like superfamily/Ribonuclease H"/>
    <property type="match status" value="1"/>
</dbReference>
<dbReference type="OrthoDB" id="9971063at2759"/>
<evidence type="ECO:0000313" key="2">
    <source>
        <dbReference type="Proteomes" id="UP000499080"/>
    </source>
</evidence>
<proteinExistence type="predicted"/>
<dbReference type="EMBL" id="BGPR01000743">
    <property type="protein sequence ID" value="GBM33865.1"/>
    <property type="molecule type" value="Genomic_DNA"/>
</dbReference>
<comment type="caution">
    <text evidence="1">The sequence shown here is derived from an EMBL/GenBank/DDBJ whole genome shotgun (WGS) entry which is preliminary data.</text>
</comment>
<gene>
    <name evidence="1" type="ORF">AVEN_175696_1</name>
</gene>
<name>A0A4Y2F160_ARAVE</name>
<dbReference type="InterPro" id="IPR036397">
    <property type="entry name" value="RNaseH_sf"/>
</dbReference>
<evidence type="ECO:0000313" key="1">
    <source>
        <dbReference type="EMBL" id="GBM33865.1"/>
    </source>
</evidence>
<sequence length="125" mass="14354">MFSRIENEHDFLNHNIFSEEATFHVGNKAQLRNLGLRKSPRFTGSERNSLKINLWCSLLHDTVIGYFSFAETFVTANIYLHTLQICAISQMQHLQLTVIFQQDAGARMFEHFARTGLPAGHPQAY</sequence>
<protein>
    <submittedName>
        <fullName evidence="1">Uncharacterized protein</fullName>
    </submittedName>
</protein>
<dbReference type="GO" id="GO:0003676">
    <property type="term" value="F:nucleic acid binding"/>
    <property type="evidence" value="ECO:0007669"/>
    <property type="project" value="InterPro"/>
</dbReference>
<accession>A0A4Y2F160</accession>
<reference evidence="1 2" key="1">
    <citation type="journal article" date="2019" name="Sci. Rep.">
        <title>Orb-weaving spider Araneus ventricosus genome elucidates the spidroin gene catalogue.</title>
        <authorList>
            <person name="Kono N."/>
            <person name="Nakamura H."/>
            <person name="Ohtoshi R."/>
            <person name="Moran D.A.P."/>
            <person name="Shinohara A."/>
            <person name="Yoshida Y."/>
            <person name="Fujiwara M."/>
            <person name="Mori M."/>
            <person name="Tomita M."/>
            <person name="Arakawa K."/>
        </authorList>
    </citation>
    <scope>NUCLEOTIDE SEQUENCE [LARGE SCALE GENOMIC DNA]</scope>
</reference>
<dbReference type="PANTHER" id="PTHR47326">
    <property type="entry name" value="TRANSPOSABLE ELEMENT TC3 TRANSPOSASE-LIKE PROTEIN"/>
    <property type="match status" value="1"/>
</dbReference>
<dbReference type="Proteomes" id="UP000499080">
    <property type="component" value="Unassembled WGS sequence"/>
</dbReference>
<keyword evidence="2" id="KW-1185">Reference proteome</keyword>
<dbReference type="AlphaFoldDB" id="A0A4Y2F160"/>
<dbReference type="PANTHER" id="PTHR47326:SF1">
    <property type="entry name" value="HTH PSQ-TYPE DOMAIN-CONTAINING PROTEIN"/>
    <property type="match status" value="1"/>
</dbReference>
<organism evidence="1 2">
    <name type="scientific">Araneus ventricosus</name>
    <name type="common">Orbweaver spider</name>
    <name type="synonym">Epeira ventricosa</name>
    <dbReference type="NCBI Taxonomy" id="182803"/>
    <lineage>
        <taxon>Eukaryota</taxon>
        <taxon>Metazoa</taxon>
        <taxon>Ecdysozoa</taxon>
        <taxon>Arthropoda</taxon>
        <taxon>Chelicerata</taxon>
        <taxon>Arachnida</taxon>
        <taxon>Araneae</taxon>
        <taxon>Araneomorphae</taxon>
        <taxon>Entelegynae</taxon>
        <taxon>Araneoidea</taxon>
        <taxon>Araneidae</taxon>
        <taxon>Araneus</taxon>
    </lineage>
</organism>